<accession>A0AAT9J947</accession>
<protein>
    <submittedName>
        <fullName evidence="1">ORF52</fullName>
    </submittedName>
</protein>
<reference evidence="1" key="2">
    <citation type="submission" date="2024-03" db="EMBL/GenBank/DDBJ databases">
        <authorList>
            <person name="Ni Y."/>
            <person name="Xu T."/>
            <person name="Yan S."/>
            <person name="Chen L."/>
            <person name="Wang Y."/>
        </authorList>
    </citation>
    <scope>NUCLEOTIDE SEQUENCE</scope>
    <source>
        <strain evidence="1">NMP1</strain>
    </source>
</reference>
<reference evidence="1" key="1">
    <citation type="journal article" date="2024" name="Environ. Microbiol. Rep.">
        <title>Hiding in plain sight: The discovery of complete genomes of 11 hypothetical spindle-shaped viruses that putatively infect mesophilic ammonia-oxidizing archaea.</title>
        <authorList>
            <person name="Ni Y."/>
            <person name="Xu T."/>
            <person name="Yan S."/>
            <person name="Chen L."/>
            <person name="Wang Y."/>
        </authorList>
    </citation>
    <scope>NUCLEOTIDE SEQUENCE</scope>
    <source>
        <strain evidence="1">NMP1</strain>
    </source>
</reference>
<proteinExistence type="predicted"/>
<dbReference type="EMBL" id="BK067782">
    <property type="protein sequence ID" value="DBA51699.1"/>
    <property type="molecule type" value="Genomic_DNA"/>
</dbReference>
<organism evidence="1">
    <name type="scientific">Nitrosopumilaceae spindle-shaped virus</name>
    <dbReference type="NCBI Taxonomy" id="3065433"/>
    <lineage>
        <taxon>Viruses</taxon>
    </lineage>
</organism>
<evidence type="ECO:0000313" key="1">
    <source>
        <dbReference type="EMBL" id="DBA51699.1"/>
    </source>
</evidence>
<name>A0AAT9J947_9VIRU</name>
<sequence>MKFTKPPTISFHSYCPCCNKPLKPTQKQVIVHKSCVSVIVAVLMISSMSYVFAEEYDLSDHPVYNWTWNEDINFSNERYSNPKASNVYHLEALSQFIDPDFDPTHIYYEKKVSTFDYCDLKQFSKYPKCRV</sequence>